<comment type="caution">
    <text evidence="1">The sequence shown here is derived from an EMBL/GenBank/DDBJ whole genome shotgun (WGS) entry which is preliminary data.</text>
</comment>
<keyword evidence="2" id="KW-1185">Reference proteome</keyword>
<accession>A0AAV4N3G8</accession>
<dbReference type="Proteomes" id="UP001054945">
    <property type="component" value="Unassembled WGS sequence"/>
</dbReference>
<dbReference type="EMBL" id="BPLR01002827">
    <property type="protein sequence ID" value="GIX78206.1"/>
    <property type="molecule type" value="Genomic_DNA"/>
</dbReference>
<protein>
    <submittedName>
        <fullName evidence="1">Uncharacterized protein</fullName>
    </submittedName>
</protein>
<sequence>MKNANPSTIGLWIGDFDGVHNGRGRILPKWQVSGDKWMDSRQRRTDFTLNLKSHFNIRRDTGPPTLLHRSLSLLNHRIYSRIFLKIEYSHPGTVGVVRSMDNRIQNHELLILCAFEFTCPSCGPRRSRSNSLSDTASRLVSWKRAGPAVVEWGGSSLVTSEARGMHATRAALSALQRNRRRHLYRHSCHQFLRGGQPAIFIDLFKSPSVASRSPN</sequence>
<evidence type="ECO:0000313" key="1">
    <source>
        <dbReference type="EMBL" id="GIX78206.1"/>
    </source>
</evidence>
<organism evidence="1 2">
    <name type="scientific">Caerostris extrusa</name>
    <name type="common">Bark spider</name>
    <name type="synonym">Caerostris bankana</name>
    <dbReference type="NCBI Taxonomy" id="172846"/>
    <lineage>
        <taxon>Eukaryota</taxon>
        <taxon>Metazoa</taxon>
        <taxon>Ecdysozoa</taxon>
        <taxon>Arthropoda</taxon>
        <taxon>Chelicerata</taxon>
        <taxon>Arachnida</taxon>
        <taxon>Araneae</taxon>
        <taxon>Araneomorphae</taxon>
        <taxon>Entelegynae</taxon>
        <taxon>Araneoidea</taxon>
        <taxon>Araneidae</taxon>
        <taxon>Caerostris</taxon>
    </lineage>
</organism>
<evidence type="ECO:0000313" key="2">
    <source>
        <dbReference type="Proteomes" id="UP001054945"/>
    </source>
</evidence>
<gene>
    <name evidence="1" type="ORF">CEXT_27121</name>
</gene>
<proteinExistence type="predicted"/>
<dbReference type="AlphaFoldDB" id="A0AAV4N3G8"/>
<reference evidence="1 2" key="1">
    <citation type="submission" date="2021-06" db="EMBL/GenBank/DDBJ databases">
        <title>Caerostris extrusa draft genome.</title>
        <authorList>
            <person name="Kono N."/>
            <person name="Arakawa K."/>
        </authorList>
    </citation>
    <scope>NUCLEOTIDE SEQUENCE [LARGE SCALE GENOMIC DNA]</scope>
</reference>
<name>A0AAV4N3G8_CAEEX</name>